<evidence type="ECO:0000313" key="1">
    <source>
        <dbReference type="EMBL" id="GAG95972.1"/>
    </source>
</evidence>
<dbReference type="AlphaFoldDB" id="X1CSP6"/>
<gene>
    <name evidence="1" type="ORF">S01H4_47045</name>
</gene>
<dbReference type="EMBL" id="BART01026362">
    <property type="protein sequence ID" value="GAG95972.1"/>
    <property type="molecule type" value="Genomic_DNA"/>
</dbReference>
<reference evidence="1" key="1">
    <citation type="journal article" date="2014" name="Front. Microbiol.">
        <title>High frequency of phylogenetically diverse reductive dehalogenase-homologous genes in deep subseafloor sedimentary metagenomes.</title>
        <authorList>
            <person name="Kawai M."/>
            <person name="Futagami T."/>
            <person name="Toyoda A."/>
            <person name="Takaki Y."/>
            <person name="Nishi S."/>
            <person name="Hori S."/>
            <person name="Arai W."/>
            <person name="Tsubouchi T."/>
            <person name="Morono Y."/>
            <person name="Uchiyama I."/>
            <person name="Ito T."/>
            <person name="Fujiyama A."/>
            <person name="Inagaki F."/>
            <person name="Takami H."/>
        </authorList>
    </citation>
    <scope>NUCLEOTIDE SEQUENCE</scope>
    <source>
        <strain evidence="1">Expedition CK06-06</strain>
    </source>
</reference>
<feature type="non-terminal residue" evidence="1">
    <location>
        <position position="279"/>
    </location>
</feature>
<accession>X1CSP6</accession>
<name>X1CSP6_9ZZZZ</name>
<comment type="caution">
    <text evidence="1">The sequence shown here is derived from an EMBL/GenBank/DDBJ whole genome shotgun (WGS) entry which is preliminary data.</text>
</comment>
<organism evidence="1">
    <name type="scientific">marine sediment metagenome</name>
    <dbReference type="NCBI Taxonomy" id="412755"/>
    <lineage>
        <taxon>unclassified sequences</taxon>
        <taxon>metagenomes</taxon>
        <taxon>ecological metagenomes</taxon>
    </lineage>
</organism>
<proteinExistence type="predicted"/>
<sequence length="279" mass="30388">FEMAGLADAEIKIFTPEPNTGPASFVGTLHLKKTSLKAEELPLRISDVSAKAVVSPDSVIFENFTGRYDQGSVSLTGRIRPADEAEKGRYCLTVRAEQMELNDALFELLPKPLQKIASGLQVKGKINLSADLNKGGADDCPDYKLIVDCLGNSVYCRFAKETQKEGLVIFVPAAYPLKDVTGRLVITTDSIKLENITAAAANDVQGTANTSNIKLNGEIALADNAFSSGRFAFSANDIWLDERFGPALPEELRDLYVKLSPTGRFDLNFEDIKMFNGDD</sequence>
<evidence type="ECO:0008006" key="2">
    <source>
        <dbReference type="Google" id="ProtNLM"/>
    </source>
</evidence>
<feature type="non-terminal residue" evidence="1">
    <location>
        <position position="1"/>
    </location>
</feature>
<protein>
    <recommendedName>
        <fullName evidence="2">AsmA-like C-terminal domain-containing protein</fullName>
    </recommendedName>
</protein>